<proteinExistence type="inferred from homology"/>
<organism evidence="5 6">
    <name type="scientific">Acinetobacter lanii</name>
    <dbReference type="NCBI Taxonomy" id="2715163"/>
    <lineage>
        <taxon>Bacteria</taxon>
        <taxon>Pseudomonadati</taxon>
        <taxon>Pseudomonadota</taxon>
        <taxon>Gammaproteobacteria</taxon>
        <taxon>Moraxellales</taxon>
        <taxon>Moraxellaceae</taxon>
        <taxon>Acinetobacter</taxon>
    </lineage>
</organism>
<evidence type="ECO:0000256" key="4">
    <source>
        <dbReference type="SAM" id="SignalP"/>
    </source>
</evidence>
<dbReference type="AlphaFoldDB" id="A0A6G8S735"/>
<feature type="signal peptide" evidence="4">
    <location>
        <begin position="1"/>
        <end position="24"/>
    </location>
</feature>
<dbReference type="GO" id="GO:0016020">
    <property type="term" value="C:membrane"/>
    <property type="evidence" value="ECO:0007669"/>
    <property type="project" value="InterPro"/>
</dbReference>
<dbReference type="InterPro" id="IPR023614">
    <property type="entry name" value="Porin_dom_sf"/>
</dbReference>
<evidence type="ECO:0000313" key="5">
    <source>
        <dbReference type="EMBL" id="QIO09911.1"/>
    </source>
</evidence>
<dbReference type="RefSeq" id="WP_166326736.1">
    <property type="nucleotide sequence ID" value="NZ_CP049916.1"/>
</dbReference>
<name>A0A6G8S735_9GAMM</name>
<dbReference type="PANTHER" id="PTHR34596:SF2">
    <property type="entry name" value="CHITOPORIN"/>
    <property type="match status" value="1"/>
</dbReference>
<dbReference type="Pfam" id="PF03573">
    <property type="entry name" value="OprD"/>
    <property type="match status" value="1"/>
</dbReference>
<keyword evidence="2" id="KW-0813">Transport</keyword>
<dbReference type="PANTHER" id="PTHR34596">
    <property type="entry name" value="CHITOPORIN"/>
    <property type="match status" value="1"/>
</dbReference>
<evidence type="ECO:0000256" key="2">
    <source>
        <dbReference type="ARBA" id="ARBA00022448"/>
    </source>
</evidence>
<dbReference type="Proteomes" id="UP000501939">
    <property type="component" value="Chromosome"/>
</dbReference>
<keyword evidence="3 4" id="KW-0732">Signal</keyword>
<dbReference type="Gene3D" id="2.40.160.10">
    <property type="entry name" value="Porin"/>
    <property type="match status" value="1"/>
</dbReference>
<dbReference type="KEGG" id="alj:G8D99_13395"/>
<sequence length="430" mass="49041">MRRQSLSLLLCAASVALANSNASAGFIDDSKVQLQLKNFYYVHEVDELKAGQMQDYGSWTQGALFSAKSGYAEFGPLKLGLDATAQYAWRLDGERSNADYVLPYNYTTHKQQDDFGKWGVTLKAKVSETELRVGEIFPMTPIVYFDPSRQLITSYEGAWLESKDIKNTKVTLGYLWSINARYNNQFDDFTLWPNEVAVKDDKRSDGMYVAGIDHQLTKNIALSYFYGEMRDIYRQNYLGVDYKKQLDAKNKIASHVHYFDNREAGDAMFNEIDNQAVSFKFDWTHGPHMLEFGYQQMFGEHTLDAPYFPSIAGWVPQPYLSNWSVAAFVRKDEKSWSLGYTYDFADAGIKGLSASVKYYDGWNIDNNGLNGNYTSGKEDEVDVVINYVKPEGKLKGLGLQLKYINVDYANVENFGDVTEYRVTTSYTHTF</sequence>
<dbReference type="GO" id="GO:0015288">
    <property type="term" value="F:porin activity"/>
    <property type="evidence" value="ECO:0007669"/>
    <property type="project" value="TreeGrafter"/>
</dbReference>
<evidence type="ECO:0000313" key="6">
    <source>
        <dbReference type="Proteomes" id="UP000501939"/>
    </source>
</evidence>
<evidence type="ECO:0000256" key="3">
    <source>
        <dbReference type="ARBA" id="ARBA00022729"/>
    </source>
</evidence>
<keyword evidence="6" id="KW-1185">Reference proteome</keyword>
<evidence type="ECO:0000256" key="1">
    <source>
        <dbReference type="ARBA" id="ARBA00009075"/>
    </source>
</evidence>
<gene>
    <name evidence="5" type="ORF">G8D99_13395</name>
</gene>
<feature type="chain" id="PRO_5026082520" evidence="4">
    <location>
        <begin position="25"/>
        <end position="430"/>
    </location>
</feature>
<reference evidence="5 6" key="1">
    <citation type="submission" date="2020-03" db="EMBL/GenBank/DDBJ databases">
        <authorList>
            <person name="Zhu W."/>
        </authorList>
    </citation>
    <scope>NUCLEOTIDE SEQUENCE [LARGE SCALE GENOMIC DNA]</scope>
    <source>
        <strain evidence="5 6">185</strain>
    </source>
</reference>
<protein>
    <submittedName>
        <fullName evidence="5">OprD family porin</fullName>
    </submittedName>
</protein>
<accession>A0A6G8S735</accession>
<dbReference type="EMBL" id="CP049916">
    <property type="protein sequence ID" value="QIO09911.1"/>
    <property type="molecule type" value="Genomic_DNA"/>
</dbReference>
<dbReference type="InterPro" id="IPR005318">
    <property type="entry name" value="OM_porin_bac"/>
</dbReference>
<comment type="similarity">
    <text evidence="1">Belongs to the outer membrane porin (Opr) (TC 1.B.25) family.</text>
</comment>